<evidence type="ECO:0000256" key="5">
    <source>
        <dbReference type="ARBA" id="ARBA00022989"/>
    </source>
</evidence>
<evidence type="ECO:0000256" key="9">
    <source>
        <dbReference type="SAM" id="MobiDB-lite"/>
    </source>
</evidence>
<gene>
    <name evidence="12" type="ORF">BCR35DRAFT_301707</name>
</gene>
<name>A0A1Y2FW41_9BASI</name>
<evidence type="ECO:0000256" key="4">
    <source>
        <dbReference type="ARBA" id="ARBA00022927"/>
    </source>
</evidence>
<keyword evidence="7 10" id="KW-0472">Membrane</keyword>
<evidence type="ECO:0000256" key="8">
    <source>
        <dbReference type="ARBA" id="ARBA00046280"/>
    </source>
</evidence>
<feature type="compositionally biased region" description="Polar residues" evidence="9">
    <location>
        <begin position="1"/>
        <end position="15"/>
    </location>
</feature>
<evidence type="ECO:0000256" key="2">
    <source>
        <dbReference type="ARBA" id="ARBA00022448"/>
    </source>
</evidence>
<evidence type="ECO:0000313" key="13">
    <source>
        <dbReference type="Proteomes" id="UP000193467"/>
    </source>
</evidence>
<evidence type="ECO:0000313" key="12">
    <source>
        <dbReference type="EMBL" id="ORY88191.1"/>
    </source>
</evidence>
<dbReference type="InterPro" id="IPR039899">
    <property type="entry name" value="BET1_SNARE"/>
</dbReference>
<dbReference type="AlphaFoldDB" id="A0A1Y2FW41"/>
<evidence type="ECO:0000256" key="3">
    <source>
        <dbReference type="ARBA" id="ARBA00022692"/>
    </source>
</evidence>
<comment type="subcellular location">
    <subcellularLocation>
        <location evidence="8">Endomembrane system</location>
        <topology evidence="8">Single-pass type IV membrane protein</topology>
    </subcellularLocation>
    <subcellularLocation>
        <location evidence="1">Golgi apparatus membrane</location>
    </subcellularLocation>
</comment>
<evidence type="ECO:0000256" key="10">
    <source>
        <dbReference type="SAM" id="Phobius"/>
    </source>
</evidence>
<evidence type="ECO:0000256" key="1">
    <source>
        <dbReference type="ARBA" id="ARBA00004394"/>
    </source>
</evidence>
<dbReference type="Proteomes" id="UP000193467">
    <property type="component" value="Unassembled WGS sequence"/>
</dbReference>
<dbReference type="Gene3D" id="1.20.5.110">
    <property type="match status" value="1"/>
</dbReference>
<comment type="caution">
    <text evidence="12">The sequence shown here is derived from an EMBL/GenBank/DDBJ whole genome shotgun (WGS) entry which is preliminary data.</text>
</comment>
<dbReference type="GO" id="GO:0000139">
    <property type="term" value="C:Golgi membrane"/>
    <property type="evidence" value="ECO:0007669"/>
    <property type="project" value="UniProtKB-SubCell"/>
</dbReference>
<dbReference type="PROSITE" id="PS50192">
    <property type="entry name" value="T_SNARE"/>
    <property type="match status" value="1"/>
</dbReference>
<evidence type="ECO:0000256" key="7">
    <source>
        <dbReference type="ARBA" id="ARBA00023136"/>
    </source>
</evidence>
<keyword evidence="5 10" id="KW-1133">Transmembrane helix</keyword>
<keyword evidence="13" id="KW-1185">Reference proteome</keyword>
<feature type="transmembrane region" description="Helical" evidence="10">
    <location>
        <begin position="92"/>
        <end position="108"/>
    </location>
</feature>
<keyword evidence="3 10" id="KW-0812">Transmembrane</keyword>
<proteinExistence type="predicted"/>
<dbReference type="STRING" id="106004.A0A1Y2FW41"/>
<evidence type="ECO:0000259" key="11">
    <source>
        <dbReference type="PROSITE" id="PS50192"/>
    </source>
</evidence>
<organism evidence="12 13">
    <name type="scientific">Leucosporidium creatinivorum</name>
    <dbReference type="NCBI Taxonomy" id="106004"/>
    <lineage>
        <taxon>Eukaryota</taxon>
        <taxon>Fungi</taxon>
        <taxon>Dikarya</taxon>
        <taxon>Basidiomycota</taxon>
        <taxon>Pucciniomycotina</taxon>
        <taxon>Microbotryomycetes</taxon>
        <taxon>Leucosporidiales</taxon>
        <taxon>Leucosporidium</taxon>
    </lineage>
</organism>
<feature type="domain" description="T-SNARE coiled-coil homology" evidence="11">
    <location>
        <begin position="18"/>
        <end position="80"/>
    </location>
</feature>
<keyword evidence="4" id="KW-0653">Protein transport</keyword>
<sequence length="127" mass="13582">MSWARGNSKTAASDAQESELEAQNDSHLNELHSKLQALRGVTTDIYRDSQGQNSLLDNTSNSFDQFKTSLSNTSTRFARSVQSGKGNARTQLGIVGGVVLLFFLYKLFGGGSSVPSPPQGVEGSGRL</sequence>
<dbReference type="EMBL" id="MCGR01000011">
    <property type="protein sequence ID" value="ORY88191.1"/>
    <property type="molecule type" value="Genomic_DNA"/>
</dbReference>
<protein>
    <recommendedName>
        <fullName evidence="11">t-SNARE coiled-coil homology domain-containing protein</fullName>
    </recommendedName>
</protein>
<accession>A0A1Y2FW41</accession>
<dbReference type="CDD" id="cd15853">
    <property type="entry name" value="SNARE_Bet1"/>
    <property type="match status" value="1"/>
</dbReference>
<keyword evidence="2" id="KW-0813">Transport</keyword>
<dbReference type="InterPro" id="IPR000727">
    <property type="entry name" value="T_SNARE_dom"/>
</dbReference>
<dbReference type="GO" id="GO:0015031">
    <property type="term" value="P:protein transport"/>
    <property type="evidence" value="ECO:0007669"/>
    <property type="project" value="UniProtKB-KW"/>
</dbReference>
<dbReference type="PANTHER" id="PTHR12791">
    <property type="entry name" value="GOLGI SNARE BET1-RELATED"/>
    <property type="match status" value="1"/>
</dbReference>
<dbReference type="SUPFAM" id="SSF58038">
    <property type="entry name" value="SNARE fusion complex"/>
    <property type="match status" value="1"/>
</dbReference>
<evidence type="ECO:0000256" key="6">
    <source>
        <dbReference type="ARBA" id="ARBA00023034"/>
    </source>
</evidence>
<dbReference type="OrthoDB" id="3063237at2759"/>
<reference evidence="12 13" key="1">
    <citation type="submission" date="2016-07" db="EMBL/GenBank/DDBJ databases">
        <title>Pervasive Adenine N6-methylation of Active Genes in Fungi.</title>
        <authorList>
            <consortium name="DOE Joint Genome Institute"/>
            <person name="Mondo S.J."/>
            <person name="Dannebaum R.O."/>
            <person name="Kuo R.C."/>
            <person name="Labutti K."/>
            <person name="Haridas S."/>
            <person name="Kuo A."/>
            <person name="Salamov A."/>
            <person name="Ahrendt S.R."/>
            <person name="Lipzen A."/>
            <person name="Sullivan W."/>
            <person name="Andreopoulos W.B."/>
            <person name="Clum A."/>
            <person name="Lindquist E."/>
            <person name="Daum C."/>
            <person name="Ramamoorthy G.K."/>
            <person name="Gryganskyi A."/>
            <person name="Culley D."/>
            <person name="Magnuson J.K."/>
            <person name="James T.Y."/>
            <person name="O'Malley M.A."/>
            <person name="Stajich J.E."/>
            <person name="Spatafora J.W."/>
            <person name="Visel A."/>
            <person name="Grigoriev I.V."/>
        </authorList>
    </citation>
    <scope>NUCLEOTIDE SEQUENCE [LARGE SCALE GENOMIC DNA]</scope>
    <source>
        <strain evidence="12 13">62-1032</strain>
    </source>
</reference>
<keyword evidence="6" id="KW-0333">Golgi apparatus</keyword>
<dbReference type="InParanoid" id="A0A1Y2FW41"/>
<feature type="region of interest" description="Disordered" evidence="9">
    <location>
        <begin position="1"/>
        <end position="28"/>
    </location>
</feature>